<dbReference type="InterPro" id="IPR000412">
    <property type="entry name" value="ABC_2_transport"/>
</dbReference>
<dbReference type="PANTHER" id="PTHR43229">
    <property type="entry name" value="NODULATION PROTEIN J"/>
    <property type="match status" value="1"/>
</dbReference>
<proteinExistence type="predicted"/>
<dbReference type="PIRSF" id="PIRSF006648">
    <property type="entry name" value="DrrB"/>
    <property type="match status" value="1"/>
</dbReference>
<feature type="transmembrane region" description="Helical" evidence="5">
    <location>
        <begin position="225"/>
        <end position="247"/>
    </location>
</feature>
<evidence type="ECO:0000256" key="4">
    <source>
        <dbReference type="ARBA" id="ARBA00023136"/>
    </source>
</evidence>
<evidence type="ECO:0000256" key="1">
    <source>
        <dbReference type="ARBA" id="ARBA00004141"/>
    </source>
</evidence>
<feature type="transmembrane region" description="Helical" evidence="5">
    <location>
        <begin position="105"/>
        <end position="130"/>
    </location>
</feature>
<dbReference type="OrthoDB" id="147058at2157"/>
<dbReference type="GeneID" id="28494637"/>
<dbReference type="InterPro" id="IPR013525">
    <property type="entry name" value="ABC2_TM"/>
</dbReference>
<keyword evidence="2 5" id="KW-0812">Transmembrane</keyword>
<accession>A0A172WER9</accession>
<feature type="domain" description="ABC transmembrane type-2" evidence="6">
    <location>
        <begin position="20"/>
        <end position="252"/>
    </location>
</feature>
<sequence length="255" mass="27978">MRVFTTMIYREIKRFIRSKARVIGSLLNPLIWLIFFGKGWAGAFNFPGASMIFGGVDYMTFMVPGIVAMTVFNMGFMQGITLIWDRQFGFLKELLVAPASRVEAIIGRSVGGALMAMIQGIIILALSFLIVDGLKLSGVIPTLMMAFLVGVAVSGLGMAIGMRMTSMEGFQIIITMLMLPMTFLSGAFFPISSMPNWMQFLAKLNPLTYAVDGARYYLAGIEPTFSIAIDWTVLTVLAVIFVGIAALEFRKATID</sequence>
<dbReference type="PROSITE" id="PS51012">
    <property type="entry name" value="ABC_TM2"/>
    <property type="match status" value="1"/>
</dbReference>
<dbReference type="Proteomes" id="UP000076969">
    <property type="component" value="Chromosome"/>
</dbReference>
<dbReference type="Pfam" id="PF01061">
    <property type="entry name" value="ABC2_membrane"/>
    <property type="match status" value="1"/>
</dbReference>
<reference evidence="8" key="1">
    <citation type="journal article" date="2016" name="Syst. Appl. Microbiol.">
        <title>Thermococcus piezophilus sp. nov., a novel hyperthermophilic and piezophilic archaeon with a broad pressure range for growth, isolated from a deepest hydrothermal vent at the Mid-Cayman Rise.</title>
        <authorList>
            <person name="Dalmasso C."/>
            <person name="Oger P."/>
            <person name="Selva G."/>
            <person name="Courtine D."/>
            <person name="L'Haridon S."/>
            <person name="Garlaschelli A."/>
            <person name="Roussel E."/>
            <person name="Miyazaki J."/>
            <person name="Reveillaud J."/>
            <person name="Jebbar M."/>
            <person name="Takai K."/>
            <person name="Maignien L."/>
            <person name="Alain K."/>
        </authorList>
    </citation>
    <scope>NUCLEOTIDE SEQUENCE [LARGE SCALE GENOMIC DNA]</scope>
    <source>
        <strain evidence="8">CDGS</strain>
    </source>
</reference>
<gene>
    <name evidence="7" type="ORF">A7C91_00545</name>
</gene>
<dbReference type="InterPro" id="IPR005942">
    <property type="entry name" value="Daunbcin-R_ABC-transpt"/>
</dbReference>
<evidence type="ECO:0000313" key="7">
    <source>
        <dbReference type="EMBL" id="ANF21859.1"/>
    </source>
</evidence>
<feature type="transmembrane region" description="Helical" evidence="5">
    <location>
        <begin position="136"/>
        <end position="160"/>
    </location>
</feature>
<name>A0A172WER9_9EURY</name>
<dbReference type="AlphaFoldDB" id="A0A172WER9"/>
<dbReference type="RefSeq" id="WP_068663979.1">
    <property type="nucleotide sequence ID" value="NZ_CP015520.1"/>
</dbReference>
<comment type="subcellular location">
    <subcellularLocation>
        <location evidence="1">Membrane</location>
        <topology evidence="1">Multi-pass membrane protein</topology>
    </subcellularLocation>
</comment>
<dbReference type="GO" id="GO:0043190">
    <property type="term" value="C:ATP-binding cassette (ABC) transporter complex"/>
    <property type="evidence" value="ECO:0007669"/>
    <property type="project" value="InterPro"/>
</dbReference>
<evidence type="ECO:0000313" key="8">
    <source>
        <dbReference type="Proteomes" id="UP000076969"/>
    </source>
</evidence>
<feature type="transmembrane region" description="Helical" evidence="5">
    <location>
        <begin position="20"/>
        <end position="41"/>
    </location>
</feature>
<dbReference type="GO" id="GO:0140359">
    <property type="term" value="F:ABC-type transporter activity"/>
    <property type="evidence" value="ECO:0007669"/>
    <property type="project" value="InterPro"/>
</dbReference>
<dbReference type="InterPro" id="IPR047817">
    <property type="entry name" value="ABC2_TM_bact-type"/>
</dbReference>
<keyword evidence="8" id="KW-1185">Reference proteome</keyword>
<dbReference type="STRING" id="1712654.A7C91_00545"/>
<dbReference type="PRINTS" id="PR00164">
    <property type="entry name" value="ABC2TRNSPORT"/>
</dbReference>
<feature type="transmembrane region" description="Helical" evidence="5">
    <location>
        <begin position="61"/>
        <end position="84"/>
    </location>
</feature>
<dbReference type="PANTHER" id="PTHR43229:SF2">
    <property type="entry name" value="NODULATION PROTEIN J"/>
    <property type="match status" value="1"/>
</dbReference>
<dbReference type="KEGG" id="tpie:A7C91_00545"/>
<keyword evidence="3 5" id="KW-1133">Transmembrane helix</keyword>
<protein>
    <submittedName>
        <fullName evidence="7">ABC transporter</fullName>
    </submittedName>
</protein>
<keyword evidence="4 5" id="KW-0472">Membrane</keyword>
<evidence type="ECO:0000259" key="6">
    <source>
        <dbReference type="PROSITE" id="PS51012"/>
    </source>
</evidence>
<evidence type="ECO:0000256" key="3">
    <source>
        <dbReference type="ARBA" id="ARBA00022989"/>
    </source>
</evidence>
<feature type="transmembrane region" description="Helical" evidence="5">
    <location>
        <begin position="172"/>
        <end position="191"/>
    </location>
</feature>
<evidence type="ECO:0000256" key="5">
    <source>
        <dbReference type="SAM" id="Phobius"/>
    </source>
</evidence>
<organism evidence="7 8">
    <name type="scientific">Thermococcus piezophilus</name>
    <dbReference type="NCBI Taxonomy" id="1712654"/>
    <lineage>
        <taxon>Archaea</taxon>
        <taxon>Methanobacteriati</taxon>
        <taxon>Methanobacteriota</taxon>
        <taxon>Thermococci</taxon>
        <taxon>Thermococcales</taxon>
        <taxon>Thermococcaceae</taxon>
        <taxon>Thermococcus</taxon>
    </lineage>
</organism>
<evidence type="ECO:0000256" key="2">
    <source>
        <dbReference type="ARBA" id="ARBA00022692"/>
    </source>
</evidence>
<dbReference type="InterPro" id="IPR051784">
    <property type="entry name" value="Nod_factor_ABC_transporter"/>
</dbReference>
<dbReference type="EMBL" id="CP015520">
    <property type="protein sequence ID" value="ANF21859.1"/>
    <property type="molecule type" value="Genomic_DNA"/>
</dbReference>
<dbReference type="NCBIfam" id="TIGR01247">
    <property type="entry name" value="drrB"/>
    <property type="match status" value="1"/>
</dbReference>